<dbReference type="Proteomes" id="UP000499080">
    <property type="component" value="Unassembled WGS sequence"/>
</dbReference>
<feature type="chain" id="PRO_5021419453" evidence="1">
    <location>
        <begin position="24"/>
        <end position="60"/>
    </location>
</feature>
<reference evidence="2 3" key="1">
    <citation type="journal article" date="2019" name="Sci. Rep.">
        <title>Orb-weaving spider Araneus ventricosus genome elucidates the spidroin gene catalogue.</title>
        <authorList>
            <person name="Kono N."/>
            <person name="Nakamura H."/>
            <person name="Ohtoshi R."/>
            <person name="Moran D.A.P."/>
            <person name="Shinohara A."/>
            <person name="Yoshida Y."/>
            <person name="Fujiwara M."/>
            <person name="Mori M."/>
            <person name="Tomita M."/>
            <person name="Arakawa K."/>
        </authorList>
    </citation>
    <scope>NUCLEOTIDE SEQUENCE [LARGE SCALE GENOMIC DNA]</scope>
</reference>
<proteinExistence type="predicted"/>
<dbReference type="AlphaFoldDB" id="A0A4Y2V5E6"/>
<keyword evidence="1" id="KW-0732">Signal</keyword>
<gene>
    <name evidence="2" type="ORF">AVEN_102065_1</name>
</gene>
<accession>A0A4Y2V5E6</accession>
<protein>
    <submittedName>
        <fullName evidence="2">Uncharacterized protein</fullName>
    </submittedName>
</protein>
<evidence type="ECO:0000256" key="1">
    <source>
        <dbReference type="SAM" id="SignalP"/>
    </source>
</evidence>
<comment type="caution">
    <text evidence="2">The sequence shown here is derived from an EMBL/GenBank/DDBJ whole genome shotgun (WGS) entry which is preliminary data.</text>
</comment>
<dbReference type="EMBL" id="BGPR01043121">
    <property type="protein sequence ID" value="GBO19654.1"/>
    <property type="molecule type" value="Genomic_DNA"/>
</dbReference>
<sequence length="60" mass="6688">MQSLRFVVFAAIMGLFLSARVSAQRVEMSTDDDGNGMMCLMVPDQMMSMADTVCQMMNWG</sequence>
<name>A0A4Y2V5E6_ARAVE</name>
<evidence type="ECO:0000313" key="2">
    <source>
        <dbReference type="EMBL" id="GBO19654.1"/>
    </source>
</evidence>
<evidence type="ECO:0000313" key="3">
    <source>
        <dbReference type="Proteomes" id="UP000499080"/>
    </source>
</evidence>
<feature type="signal peptide" evidence="1">
    <location>
        <begin position="1"/>
        <end position="23"/>
    </location>
</feature>
<organism evidence="2 3">
    <name type="scientific">Araneus ventricosus</name>
    <name type="common">Orbweaver spider</name>
    <name type="synonym">Epeira ventricosa</name>
    <dbReference type="NCBI Taxonomy" id="182803"/>
    <lineage>
        <taxon>Eukaryota</taxon>
        <taxon>Metazoa</taxon>
        <taxon>Ecdysozoa</taxon>
        <taxon>Arthropoda</taxon>
        <taxon>Chelicerata</taxon>
        <taxon>Arachnida</taxon>
        <taxon>Araneae</taxon>
        <taxon>Araneomorphae</taxon>
        <taxon>Entelegynae</taxon>
        <taxon>Araneoidea</taxon>
        <taxon>Araneidae</taxon>
        <taxon>Araneus</taxon>
    </lineage>
</organism>
<keyword evidence="3" id="KW-1185">Reference proteome</keyword>